<dbReference type="EMBL" id="JASAOG010000052">
    <property type="protein sequence ID" value="KAK0057857.1"/>
    <property type="molecule type" value="Genomic_DNA"/>
</dbReference>
<dbReference type="Proteomes" id="UP001233172">
    <property type="component" value="Unassembled WGS sequence"/>
</dbReference>
<sequence length="122" mass="13532">MFRRGKNQSFISLTLSSSILGCLDNVHPKSLDKVSDQIFLGHDLSDIAYEPPTPSRPLSTDAILRLTELHPPPPRLSAQLEMGDQSLFGGRIQVHIPYYVQGGPDDPVRGMGYLASSERQMR</sequence>
<evidence type="ECO:0000313" key="2">
    <source>
        <dbReference type="Proteomes" id="UP001233172"/>
    </source>
</evidence>
<evidence type="ECO:0000313" key="1">
    <source>
        <dbReference type="EMBL" id="KAK0057857.1"/>
    </source>
</evidence>
<comment type="caution">
    <text evidence="1">The sequence shown here is derived from an EMBL/GenBank/DDBJ whole genome shotgun (WGS) entry which is preliminary data.</text>
</comment>
<dbReference type="AlphaFoldDB" id="A0AAD8FAK5"/>
<gene>
    <name evidence="1" type="ORF">Bpfe_012813</name>
</gene>
<keyword evidence="2" id="KW-1185">Reference proteome</keyword>
<accession>A0AAD8FAK5</accession>
<organism evidence="1 2">
    <name type="scientific">Biomphalaria pfeifferi</name>
    <name type="common">Bloodfluke planorb</name>
    <name type="synonym">Freshwater snail</name>
    <dbReference type="NCBI Taxonomy" id="112525"/>
    <lineage>
        <taxon>Eukaryota</taxon>
        <taxon>Metazoa</taxon>
        <taxon>Spiralia</taxon>
        <taxon>Lophotrochozoa</taxon>
        <taxon>Mollusca</taxon>
        <taxon>Gastropoda</taxon>
        <taxon>Heterobranchia</taxon>
        <taxon>Euthyneura</taxon>
        <taxon>Panpulmonata</taxon>
        <taxon>Hygrophila</taxon>
        <taxon>Lymnaeoidea</taxon>
        <taxon>Planorbidae</taxon>
        <taxon>Biomphalaria</taxon>
    </lineage>
</organism>
<reference evidence="1" key="1">
    <citation type="journal article" date="2023" name="PLoS Negl. Trop. Dis.">
        <title>A genome sequence for Biomphalaria pfeifferi, the major vector snail for the human-infecting parasite Schistosoma mansoni.</title>
        <authorList>
            <person name="Bu L."/>
            <person name="Lu L."/>
            <person name="Laidemitt M.R."/>
            <person name="Zhang S.M."/>
            <person name="Mutuku M."/>
            <person name="Mkoji G."/>
            <person name="Steinauer M."/>
            <person name="Loker E.S."/>
        </authorList>
    </citation>
    <scope>NUCLEOTIDE SEQUENCE</scope>
    <source>
        <strain evidence="1">KasaAsao</strain>
    </source>
</reference>
<reference evidence="1" key="2">
    <citation type="submission" date="2023-04" db="EMBL/GenBank/DDBJ databases">
        <authorList>
            <person name="Bu L."/>
            <person name="Lu L."/>
            <person name="Laidemitt M.R."/>
            <person name="Zhang S.M."/>
            <person name="Mutuku M."/>
            <person name="Mkoji G."/>
            <person name="Steinauer M."/>
            <person name="Loker E.S."/>
        </authorList>
    </citation>
    <scope>NUCLEOTIDE SEQUENCE</scope>
    <source>
        <strain evidence="1">KasaAsao</strain>
        <tissue evidence="1">Whole Snail</tissue>
    </source>
</reference>
<proteinExistence type="predicted"/>
<name>A0AAD8FAK5_BIOPF</name>
<dbReference type="PROSITE" id="PS51257">
    <property type="entry name" value="PROKAR_LIPOPROTEIN"/>
    <property type="match status" value="1"/>
</dbReference>
<protein>
    <submittedName>
        <fullName evidence="1">Uncharacterized protein</fullName>
    </submittedName>
</protein>